<dbReference type="HOGENOM" id="CLU_130858_0_0_9"/>
<dbReference type="eggNOG" id="ENOG5032U98">
    <property type="taxonomic scope" value="Bacteria"/>
</dbReference>
<name>E6TQY6_EVAC2</name>
<gene>
    <name evidence="2" type="ordered locus">Bcell_1092</name>
</gene>
<dbReference type="Proteomes" id="UP000001401">
    <property type="component" value="Chromosome"/>
</dbReference>
<keyword evidence="3" id="KW-1185">Reference proteome</keyword>
<dbReference type="KEGG" id="bco:Bcell_1092"/>
<dbReference type="AlphaFoldDB" id="E6TQY6"/>
<organism evidence="2 3">
    <name type="scientific">Evansella cellulosilytica (strain ATCC 21833 / DSM 2522 / FERM P-1141 / JCM 9156 / N-4)</name>
    <name type="common">Bacillus cellulosilyticus</name>
    <dbReference type="NCBI Taxonomy" id="649639"/>
    <lineage>
        <taxon>Bacteria</taxon>
        <taxon>Bacillati</taxon>
        <taxon>Bacillota</taxon>
        <taxon>Bacilli</taxon>
        <taxon>Bacillales</taxon>
        <taxon>Bacillaceae</taxon>
        <taxon>Evansella</taxon>
    </lineage>
</organism>
<proteinExistence type="predicted"/>
<keyword evidence="1" id="KW-0732">Signal</keyword>
<sequence precursor="true">MRKVLIALVTISLLFISGCSQTNKDVAIEYLAEKGYDVDTYEGSGSMYQLTKEKIIDEFPIWALQTFEPGDYIGKEIETEYFRVDNHPLENWSNNGGVSANGNPLVSIIFVDGKPIGGYAIPNLDDDIDLLGYSTYDIDGKTLEEVHAIEDYPSWFDAWMEKYNEK</sequence>
<accession>E6TQY6</accession>
<evidence type="ECO:0000313" key="2">
    <source>
        <dbReference type="EMBL" id="ADU29362.1"/>
    </source>
</evidence>
<feature type="chain" id="PRO_5039703532" description="DUF4830 domain-containing protein" evidence="1">
    <location>
        <begin position="23"/>
        <end position="166"/>
    </location>
</feature>
<evidence type="ECO:0008006" key="4">
    <source>
        <dbReference type="Google" id="ProtNLM"/>
    </source>
</evidence>
<dbReference type="EMBL" id="CP002394">
    <property type="protein sequence ID" value="ADU29362.1"/>
    <property type="molecule type" value="Genomic_DNA"/>
</dbReference>
<reference evidence="2 3" key="1">
    <citation type="submission" date="2010-12" db="EMBL/GenBank/DDBJ databases">
        <title>Complete sequence of Bacillus cellulosilyticus DSM 2522.</title>
        <authorList>
            <consortium name="US DOE Joint Genome Institute"/>
            <person name="Lucas S."/>
            <person name="Copeland A."/>
            <person name="Lapidus A."/>
            <person name="Cheng J.-F."/>
            <person name="Bruce D."/>
            <person name="Goodwin L."/>
            <person name="Pitluck S."/>
            <person name="Chertkov O."/>
            <person name="Detter J.C."/>
            <person name="Han C."/>
            <person name="Tapia R."/>
            <person name="Land M."/>
            <person name="Hauser L."/>
            <person name="Jeffries C."/>
            <person name="Kyrpides N."/>
            <person name="Ivanova N."/>
            <person name="Mikhailova N."/>
            <person name="Brumm P."/>
            <person name="Mead D."/>
            <person name="Woyke T."/>
        </authorList>
    </citation>
    <scope>NUCLEOTIDE SEQUENCE [LARGE SCALE GENOMIC DNA]</scope>
    <source>
        <strain evidence="3">ATCC 21833 / DSM 2522 / FERM P-1141 / JCM 9156 / N-4</strain>
    </source>
</reference>
<dbReference type="PROSITE" id="PS51257">
    <property type="entry name" value="PROKAR_LIPOPROTEIN"/>
    <property type="match status" value="1"/>
</dbReference>
<protein>
    <recommendedName>
        <fullName evidence="4">DUF4830 domain-containing protein</fullName>
    </recommendedName>
</protein>
<feature type="signal peptide" evidence="1">
    <location>
        <begin position="1"/>
        <end position="22"/>
    </location>
</feature>
<dbReference type="RefSeq" id="WP_013487703.1">
    <property type="nucleotide sequence ID" value="NC_014829.1"/>
</dbReference>
<evidence type="ECO:0000256" key="1">
    <source>
        <dbReference type="SAM" id="SignalP"/>
    </source>
</evidence>
<dbReference type="OrthoDB" id="1904509at2"/>
<evidence type="ECO:0000313" key="3">
    <source>
        <dbReference type="Proteomes" id="UP000001401"/>
    </source>
</evidence>